<comment type="caution">
    <text evidence="2">The sequence shown here is derived from an EMBL/GenBank/DDBJ whole genome shotgun (WGS) entry which is preliminary data.</text>
</comment>
<accession>A0A391NZA1</accession>
<feature type="region of interest" description="Disordered" evidence="1">
    <location>
        <begin position="1"/>
        <end position="22"/>
    </location>
</feature>
<feature type="non-terminal residue" evidence="2">
    <location>
        <position position="1"/>
    </location>
</feature>
<gene>
    <name evidence="2" type="ORF">KIPB_016343</name>
</gene>
<keyword evidence="3" id="KW-1185">Reference proteome</keyword>
<sequence>GVEGEREGERERKSYICTQGLQ</sequence>
<dbReference type="AlphaFoldDB" id="A0A391NZA1"/>
<proteinExistence type="predicted"/>
<organism evidence="2 3">
    <name type="scientific">Kipferlia bialata</name>
    <dbReference type="NCBI Taxonomy" id="797122"/>
    <lineage>
        <taxon>Eukaryota</taxon>
        <taxon>Metamonada</taxon>
        <taxon>Carpediemonas-like organisms</taxon>
        <taxon>Kipferlia</taxon>
    </lineage>
</organism>
<protein>
    <submittedName>
        <fullName evidence="2">Uncharacterized protein</fullName>
    </submittedName>
</protein>
<dbReference type="EMBL" id="BDIP01009903">
    <property type="protein sequence ID" value="GCA65136.1"/>
    <property type="molecule type" value="Genomic_DNA"/>
</dbReference>
<evidence type="ECO:0000313" key="3">
    <source>
        <dbReference type="Proteomes" id="UP000265618"/>
    </source>
</evidence>
<evidence type="ECO:0000256" key="1">
    <source>
        <dbReference type="SAM" id="MobiDB-lite"/>
    </source>
</evidence>
<evidence type="ECO:0000313" key="2">
    <source>
        <dbReference type="EMBL" id="GCA65136.1"/>
    </source>
</evidence>
<feature type="compositionally biased region" description="Basic and acidic residues" evidence="1">
    <location>
        <begin position="1"/>
        <end position="14"/>
    </location>
</feature>
<dbReference type="Proteomes" id="UP000265618">
    <property type="component" value="Unassembled WGS sequence"/>
</dbReference>
<name>A0A391NZA1_9EUKA</name>
<reference evidence="2 3" key="1">
    <citation type="journal article" date="2018" name="PLoS ONE">
        <title>The draft genome of Kipferlia bialata reveals reductive genome evolution in fornicate parasites.</title>
        <authorList>
            <person name="Tanifuji G."/>
            <person name="Takabayashi S."/>
            <person name="Kume K."/>
            <person name="Takagi M."/>
            <person name="Nakayama T."/>
            <person name="Kamikawa R."/>
            <person name="Inagaki Y."/>
            <person name="Hashimoto T."/>
        </authorList>
    </citation>
    <scope>NUCLEOTIDE SEQUENCE [LARGE SCALE GENOMIC DNA]</scope>
    <source>
        <strain evidence="2">NY0173</strain>
    </source>
</reference>